<evidence type="ECO:0000256" key="10">
    <source>
        <dbReference type="SAM" id="Phobius"/>
    </source>
</evidence>
<dbReference type="EMBL" id="JAWDGP010005627">
    <property type="protein sequence ID" value="KAK3754897.1"/>
    <property type="molecule type" value="Genomic_DNA"/>
</dbReference>
<dbReference type="PANTHER" id="PTHR10231">
    <property type="entry name" value="NUCLEOTIDE-SUGAR TRANSMEMBRANE TRANSPORTER"/>
    <property type="match status" value="1"/>
</dbReference>
<dbReference type="InterPro" id="IPR037185">
    <property type="entry name" value="EmrE-like"/>
</dbReference>
<dbReference type="AlphaFoldDB" id="A0AAE1D331"/>
<proteinExistence type="inferred from homology"/>
<organism evidence="11 12">
    <name type="scientific">Elysia crispata</name>
    <name type="common">lettuce slug</name>
    <dbReference type="NCBI Taxonomy" id="231223"/>
    <lineage>
        <taxon>Eukaryota</taxon>
        <taxon>Metazoa</taxon>
        <taxon>Spiralia</taxon>
        <taxon>Lophotrochozoa</taxon>
        <taxon>Mollusca</taxon>
        <taxon>Gastropoda</taxon>
        <taxon>Heterobranchia</taxon>
        <taxon>Euthyneura</taxon>
        <taxon>Panpulmonata</taxon>
        <taxon>Sacoglossa</taxon>
        <taxon>Placobranchoidea</taxon>
        <taxon>Plakobranchidae</taxon>
        <taxon>Elysia</taxon>
    </lineage>
</organism>
<feature type="transmembrane region" description="Helical" evidence="10">
    <location>
        <begin position="129"/>
        <end position="153"/>
    </location>
</feature>
<dbReference type="NCBIfam" id="TIGR00803">
    <property type="entry name" value="nst"/>
    <property type="match status" value="1"/>
</dbReference>
<evidence type="ECO:0000313" key="11">
    <source>
        <dbReference type="EMBL" id="KAK3754897.1"/>
    </source>
</evidence>
<dbReference type="InterPro" id="IPR007271">
    <property type="entry name" value="Nuc_sug_transpt"/>
</dbReference>
<feature type="transmembrane region" description="Helical" evidence="10">
    <location>
        <begin position="231"/>
        <end position="250"/>
    </location>
</feature>
<keyword evidence="6 10" id="KW-1133">Transmembrane helix</keyword>
<keyword evidence="7" id="KW-0333">Golgi apparatus</keyword>
<dbReference type="SUPFAM" id="SSF103481">
    <property type="entry name" value="Multidrug resistance efflux transporter EmrE"/>
    <property type="match status" value="1"/>
</dbReference>
<evidence type="ECO:0000256" key="4">
    <source>
        <dbReference type="ARBA" id="ARBA00022597"/>
    </source>
</evidence>
<feature type="region of interest" description="Disordered" evidence="9">
    <location>
        <begin position="73"/>
        <end position="95"/>
    </location>
</feature>
<evidence type="ECO:0000256" key="1">
    <source>
        <dbReference type="ARBA" id="ARBA00004653"/>
    </source>
</evidence>
<feature type="transmembrane region" description="Helical" evidence="10">
    <location>
        <begin position="295"/>
        <end position="314"/>
    </location>
</feature>
<keyword evidence="4" id="KW-0762">Sugar transport</keyword>
<dbReference type="Pfam" id="PF04142">
    <property type="entry name" value="Nuc_sug_transp"/>
    <property type="match status" value="1"/>
</dbReference>
<comment type="caution">
    <text evidence="11">The sequence shown here is derived from an EMBL/GenBank/DDBJ whole genome shotgun (WGS) entry which is preliminary data.</text>
</comment>
<evidence type="ECO:0000256" key="6">
    <source>
        <dbReference type="ARBA" id="ARBA00022989"/>
    </source>
</evidence>
<dbReference type="Proteomes" id="UP001283361">
    <property type="component" value="Unassembled WGS sequence"/>
</dbReference>
<evidence type="ECO:0000256" key="5">
    <source>
        <dbReference type="ARBA" id="ARBA00022692"/>
    </source>
</evidence>
<comment type="subcellular location">
    <subcellularLocation>
        <location evidence="1">Golgi apparatus membrane</location>
        <topology evidence="1">Multi-pass membrane protein</topology>
    </subcellularLocation>
</comment>
<evidence type="ECO:0000256" key="7">
    <source>
        <dbReference type="ARBA" id="ARBA00023034"/>
    </source>
</evidence>
<evidence type="ECO:0000256" key="9">
    <source>
        <dbReference type="SAM" id="MobiDB-lite"/>
    </source>
</evidence>
<feature type="compositionally biased region" description="Polar residues" evidence="9">
    <location>
        <begin position="1"/>
        <end position="33"/>
    </location>
</feature>
<evidence type="ECO:0000256" key="8">
    <source>
        <dbReference type="ARBA" id="ARBA00023136"/>
    </source>
</evidence>
<dbReference type="FunFam" id="1.10.3730.20:FF:000037">
    <property type="entry name" value="Nucleotide Sugar TransPorter family"/>
    <property type="match status" value="1"/>
</dbReference>
<accession>A0AAE1D331</accession>
<dbReference type="GO" id="GO:0000139">
    <property type="term" value="C:Golgi membrane"/>
    <property type="evidence" value="ECO:0007669"/>
    <property type="project" value="UniProtKB-SubCell"/>
</dbReference>
<keyword evidence="12" id="KW-1185">Reference proteome</keyword>
<keyword evidence="3" id="KW-0813">Transport</keyword>
<evidence type="ECO:0000256" key="3">
    <source>
        <dbReference type="ARBA" id="ARBA00022448"/>
    </source>
</evidence>
<evidence type="ECO:0000256" key="2">
    <source>
        <dbReference type="ARBA" id="ARBA00009976"/>
    </source>
</evidence>
<name>A0AAE1D331_9GAST</name>
<evidence type="ECO:0008006" key="13">
    <source>
        <dbReference type="Google" id="ProtNLM"/>
    </source>
</evidence>
<feature type="transmembrane region" description="Helical" evidence="10">
    <location>
        <begin position="334"/>
        <end position="352"/>
    </location>
</feature>
<comment type="similarity">
    <text evidence="2">Belongs to the nucleotide-sugar transporter family. SLC35A subfamily.</text>
</comment>
<gene>
    <name evidence="11" type="ORF">RRG08_020810</name>
</gene>
<feature type="transmembrane region" description="Helical" evidence="10">
    <location>
        <begin position="385"/>
        <end position="402"/>
    </location>
</feature>
<keyword evidence="8 10" id="KW-0472">Membrane</keyword>
<protein>
    <recommendedName>
        <fullName evidence="13">UDP-N-acetylglucosamine transporter</fullName>
    </recommendedName>
</protein>
<keyword evidence="5 10" id="KW-0812">Transmembrane</keyword>
<feature type="transmembrane region" description="Helical" evidence="10">
    <location>
        <begin position="359"/>
        <end position="379"/>
    </location>
</feature>
<feature type="transmembrane region" description="Helical" evidence="10">
    <location>
        <begin position="207"/>
        <end position="224"/>
    </location>
</feature>
<reference evidence="11" key="1">
    <citation type="journal article" date="2023" name="G3 (Bethesda)">
        <title>A reference genome for the long-term kleptoplast-retaining sea slug Elysia crispata morphotype clarki.</title>
        <authorList>
            <person name="Eastman K.E."/>
            <person name="Pendleton A.L."/>
            <person name="Shaikh M.A."/>
            <person name="Suttiyut T."/>
            <person name="Ogas R."/>
            <person name="Tomko P."/>
            <person name="Gavelis G."/>
            <person name="Widhalm J.R."/>
            <person name="Wisecaver J.H."/>
        </authorList>
    </citation>
    <scope>NUCLEOTIDE SEQUENCE</scope>
    <source>
        <strain evidence="11">ECLA1</strain>
    </source>
</reference>
<sequence length="418" mass="46005">MPYFTQFQSQQAIRMTGPAGTQDQSFDSNMAEQSKSDGVLSSVQSNYSSCSQLDMSTSYKDNEQFVVISSKGEPSIDMNRKPSGGEKGPSEGPPQTPASLKYVSLVLLTLQNALLILVMRYVRTREGEMFVATSAVIMSELFKFLTCLVIILVQEGSVKAWLNLLYQDIIMEPLDCLKVSVPSLIYVLQNNLLYVAVSNLDAATYQVTYQLKILTTAIFSVLMLKKVLSGLQWVSLVILFIGVAVVQMQPEAKASVSTEQSPIKGLIAVIISCFMSGFAGVYFEKILKGTRQSVWLRNIQLGFLGVIIGVITMLAKDGKTVHEKGFFNGYDGVVWFVVCLQSFGGLLVALVVKYADNILKGFATSAAIILSCIASIYFFEFQLSLQFIIGATLVMVALYTYSKFVPTTPLPYTVTRKM</sequence>
<evidence type="ECO:0000313" key="12">
    <source>
        <dbReference type="Proteomes" id="UP001283361"/>
    </source>
</evidence>
<feature type="transmembrane region" description="Helical" evidence="10">
    <location>
        <begin position="262"/>
        <end position="283"/>
    </location>
</feature>
<dbReference type="GO" id="GO:0015165">
    <property type="term" value="F:pyrimidine nucleotide-sugar transmembrane transporter activity"/>
    <property type="evidence" value="ECO:0007669"/>
    <property type="project" value="InterPro"/>
</dbReference>
<feature type="region of interest" description="Disordered" evidence="9">
    <location>
        <begin position="1"/>
        <end position="40"/>
    </location>
</feature>